<dbReference type="InterPro" id="IPR041273">
    <property type="entry name" value="NAT_N"/>
</dbReference>
<dbReference type="Pfam" id="PF18164">
    <property type="entry name" value="GNAT_C"/>
    <property type="match status" value="1"/>
</dbReference>
<keyword evidence="4" id="KW-1185">Reference proteome</keyword>
<proteinExistence type="predicted"/>
<dbReference type="Pfam" id="PF18082">
    <property type="entry name" value="NAT_N"/>
    <property type="match status" value="1"/>
</dbReference>
<keyword evidence="3" id="KW-0808">Transferase</keyword>
<dbReference type="EMBL" id="JARLKZ010000001">
    <property type="protein sequence ID" value="MEC0238327.1"/>
    <property type="molecule type" value="Genomic_DNA"/>
</dbReference>
<dbReference type="RefSeq" id="WP_326084782.1">
    <property type="nucleotide sequence ID" value="NZ_JARLKZ010000001.1"/>
</dbReference>
<sequence>MDRRLSFDECINICNFDYLPEGLEDKYNQYNPNNKPHLIPRDFMSELFEQYQIPEHTRQRLIRGIEAIETDDVLFHFTKFLVEDLCSARNRCDETHYTHMTPGCMNQDGDLYSFLLLLACVVPSMEMLQKRSVPEAYYEQIPHQPLKHQLEKLVLHGDSKVDDFPWVMNFYTCSIFLLDRFYFIPYRFGDPFTMFRHVSTQEVIALRHAGEEFRSDGQRSGINDVYDSQGCFTSEWLENGECIIANRMNPMGFVERDKTTILKKEWEPVLQEGDMLLALHIPAGPGYTPDRLKNSMSLAIEFYGKYFPELPIKGFWSASWLYDTRLSLLLDNEKSNIVRVQRQFYNYPTLEGDGMLRYELFGDRKADPLAGPDTFTTSLQKAAAAYMQTGARFNTLSMIVLKEEIGQIGSMPYITDTDIEQFRRTVDSHLREVNG</sequence>
<name>A0ABU6GJH6_9BACL</name>
<feature type="domain" description="N-acyltransferase N-terminal" evidence="1">
    <location>
        <begin position="43"/>
        <end position="173"/>
    </location>
</feature>
<feature type="domain" description="GNAT-like C-terminal" evidence="2">
    <location>
        <begin position="266"/>
        <end position="394"/>
    </location>
</feature>
<dbReference type="Proteomes" id="UP001344632">
    <property type="component" value="Unassembled WGS sequence"/>
</dbReference>
<reference evidence="3 4" key="1">
    <citation type="submission" date="2023-03" db="EMBL/GenBank/DDBJ databases">
        <title>Bacillus Genome Sequencing.</title>
        <authorList>
            <person name="Dunlap C."/>
        </authorList>
    </citation>
    <scope>NUCLEOTIDE SEQUENCE [LARGE SCALE GENOMIC DNA]</scope>
    <source>
        <strain evidence="3 4">BD-525</strain>
    </source>
</reference>
<evidence type="ECO:0000313" key="4">
    <source>
        <dbReference type="Proteomes" id="UP001344632"/>
    </source>
</evidence>
<protein>
    <submittedName>
        <fullName evidence="3">Acyltransferase domain-containing protein</fullName>
    </submittedName>
</protein>
<organism evidence="3 4">
    <name type="scientific">Paenibacillus dokdonensis</name>
    <dbReference type="NCBI Taxonomy" id="2567944"/>
    <lineage>
        <taxon>Bacteria</taxon>
        <taxon>Bacillati</taxon>
        <taxon>Bacillota</taxon>
        <taxon>Bacilli</taxon>
        <taxon>Bacillales</taxon>
        <taxon>Paenibacillaceae</taxon>
        <taxon>Paenibacillus</taxon>
    </lineage>
</organism>
<dbReference type="InterPro" id="IPR041644">
    <property type="entry name" value="GNAT_C"/>
</dbReference>
<evidence type="ECO:0000259" key="1">
    <source>
        <dbReference type="Pfam" id="PF18082"/>
    </source>
</evidence>
<comment type="caution">
    <text evidence="3">The sequence shown here is derived from an EMBL/GenBank/DDBJ whole genome shotgun (WGS) entry which is preliminary data.</text>
</comment>
<keyword evidence="3" id="KW-0012">Acyltransferase</keyword>
<dbReference type="Gene3D" id="3.40.630.120">
    <property type="match status" value="1"/>
</dbReference>
<evidence type="ECO:0000313" key="3">
    <source>
        <dbReference type="EMBL" id="MEC0238327.1"/>
    </source>
</evidence>
<dbReference type="GO" id="GO:0016746">
    <property type="term" value="F:acyltransferase activity"/>
    <property type="evidence" value="ECO:0007669"/>
    <property type="project" value="UniProtKB-KW"/>
</dbReference>
<gene>
    <name evidence="3" type="ORF">P4H66_00385</name>
</gene>
<evidence type="ECO:0000259" key="2">
    <source>
        <dbReference type="Pfam" id="PF18164"/>
    </source>
</evidence>
<accession>A0ABU6GJH6</accession>